<comment type="similarity">
    <text evidence="1">Belongs to the LysR transcriptional regulatory family.</text>
</comment>
<evidence type="ECO:0000313" key="6">
    <source>
        <dbReference type="EMBL" id="QCI67659.1"/>
    </source>
</evidence>
<dbReference type="InterPro" id="IPR005119">
    <property type="entry name" value="LysR_subst-bd"/>
</dbReference>
<sequence length="304" mass="33047">MDTVQNLKAFLAVAQTGSFSAAARQAGLATSVLAKRVDQLEAAARTRLFVRTTRRLTLTEAGQRWIARVKTVVGDVDDLMKEAARPSLDLEGALRVKAPTSLAVLYLGDILGHFQKRHPKVTLDIVLTDRALNPVDEGFDLAISVFSATFGGVVDVPLCALQRTLCASPDYLAARGMPRHPRDLSGHDTLNFRPTGETWTFISAKGPVAVDVHPRMSANDGQVLLAAARAGNGIALLSNYVALPALRSGELVPVLETFSLPEIWIKALIPETRMPVPRVRALTDFLVESFAPPPWERRPEMDTP</sequence>
<dbReference type="SUPFAM" id="SSF53850">
    <property type="entry name" value="Periplasmic binding protein-like II"/>
    <property type="match status" value="1"/>
</dbReference>
<dbReference type="Gene3D" id="1.10.10.10">
    <property type="entry name" value="Winged helix-like DNA-binding domain superfamily/Winged helix DNA-binding domain"/>
    <property type="match status" value="1"/>
</dbReference>
<dbReference type="PANTHER" id="PTHR30537:SF35">
    <property type="entry name" value="TRANSCRIPTIONAL REGULATORY PROTEIN"/>
    <property type="match status" value="1"/>
</dbReference>
<dbReference type="GO" id="GO:0006351">
    <property type="term" value="P:DNA-templated transcription"/>
    <property type="evidence" value="ECO:0007669"/>
    <property type="project" value="TreeGrafter"/>
</dbReference>
<dbReference type="GO" id="GO:0043565">
    <property type="term" value="F:sequence-specific DNA binding"/>
    <property type="evidence" value="ECO:0007669"/>
    <property type="project" value="TreeGrafter"/>
</dbReference>
<dbReference type="InterPro" id="IPR058163">
    <property type="entry name" value="LysR-type_TF_proteobact-type"/>
</dbReference>
<dbReference type="Gene3D" id="3.40.190.290">
    <property type="match status" value="1"/>
</dbReference>
<organism evidence="6 7">
    <name type="scientific">Phreatobacter stygius</name>
    <dbReference type="NCBI Taxonomy" id="1940610"/>
    <lineage>
        <taxon>Bacteria</taxon>
        <taxon>Pseudomonadati</taxon>
        <taxon>Pseudomonadota</taxon>
        <taxon>Alphaproteobacteria</taxon>
        <taxon>Hyphomicrobiales</taxon>
        <taxon>Phreatobacteraceae</taxon>
        <taxon>Phreatobacter</taxon>
    </lineage>
</organism>
<dbReference type="Pfam" id="PF03466">
    <property type="entry name" value="LysR_substrate"/>
    <property type="match status" value="1"/>
</dbReference>
<dbReference type="Proteomes" id="UP000298781">
    <property type="component" value="Chromosome"/>
</dbReference>
<dbReference type="InterPro" id="IPR036388">
    <property type="entry name" value="WH-like_DNA-bd_sf"/>
</dbReference>
<evidence type="ECO:0000259" key="5">
    <source>
        <dbReference type="PROSITE" id="PS50931"/>
    </source>
</evidence>
<dbReference type="InterPro" id="IPR000847">
    <property type="entry name" value="LysR_HTH_N"/>
</dbReference>
<dbReference type="RefSeq" id="WP_136963088.1">
    <property type="nucleotide sequence ID" value="NZ_CP039690.1"/>
</dbReference>
<keyword evidence="3" id="KW-0238">DNA-binding</keyword>
<dbReference type="EMBL" id="CP039690">
    <property type="protein sequence ID" value="QCI67659.1"/>
    <property type="molecule type" value="Genomic_DNA"/>
</dbReference>
<dbReference type="PANTHER" id="PTHR30537">
    <property type="entry name" value="HTH-TYPE TRANSCRIPTIONAL REGULATOR"/>
    <property type="match status" value="1"/>
</dbReference>
<keyword evidence="2" id="KW-0805">Transcription regulation</keyword>
<proteinExistence type="inferred from homology"/>
<evidence type="ECO:0000256" key="3">
    <source>
        <dbReference type="ARBA" id="ARBA00023125"/>
    </source>
</evidence>
<dbReference type="CDD" id="cd08422">
    <property type="entry name" value="PBP2_CrgA_like"/>
    <property type="match status" value="1"/>
</dbReference>
<evidence type="ECO:0000256" key="2">
    <source>
        <dbReference type="ARBA" id="ARBA00023015"/>
    </source>
</evidence>
<dbReference type="OrthoDB" id="9812435at2"/>
<reference evidence="6 7" key="1">
    <citation type="submission" date="2019-04" db="EMBL/GenBank/DDBJ databases">
        <title>Phreatobacter aquaticus sp. nov.</title>
        <authorList>
            <person name="Choi A."/>
        </authorList>
    </citation>
    <scope>NUCLEOTIDE SEQUENCE [LARGE SCALE GENOMIC DNA]</scope>
    <source>
        <strain evidence="6 7">KCTC 52518</strain>
    </source>
</reference>
<dbReference type="InterPro" id="IPR036390">
    <property type="entry name" value="WH_DNA-bd_sf"/>
</dbReference>
<dbReference type="Pfam" id="PF00126">
    <property type="entry name" value="HTH_1"/>
    <property type="match status" value="1"/>
</dbReference>
<dbReference type="SUPFAM" id="SSF46785">
    <property type="entry name" value="Winged helix' DNA-binding domain"/>
    <property type="match status" value="1"/>
</dbReference>
<gene>
    <name evidence="6" type="ORF">E8M01_27590</name>
</gene>
<evidence type="ECO:0000313" key="7">
    <source>
        <dbReference type="Proteomes" id="UP000298781"/>
    </source>
</evidence>
<dbReference type="PROSITE" id="PS50931">
    <property type="entry name" value="HTH_LYSR"/>
    <property type="match status" value="1"/>
</dbReference>
<dbReference type="FunFam" id="1.10.10.10:FF:000001">
    <property type="entry name" value="LysR family transcriptional regulator"/>
    <property type="match status" value="1"/>
</dbReference>
<dbReference type="GO" id="GO:0003700">
    <property type="term" value="F:DNA-binding transcription factor activity"/>
    <property type="evidence" value="ECO:0007669"/>
    <property type="project" value="InterPro"/>
</dbReference>
<protein>
    <submittedName>
        <fullName evidence="6">LysR family transcriptional regulator</fullName>
    </submittedName>
</protein>
<dbReference type="KEGG" id="pstg:E8M01_27590"/>
<keyword evidence="7" id="KW-1185">Reference proteome</keyword>
<keyword evidence="4" id="KW-0804">Transcription</keyword>
<evidence type="ECO:0000256" key="1">
    <source>
        <dbReference type="ARBA" id="ARBA00009437"/>
    </source>
</evidence>
<feature type="domain" description="HTH lysR-type" evidence="5">
    <location>
        <begin position="1"/>
        <end position="59"/>
    </location>
</feature>
<evidence type="ECO:0000256" key="4">
    <source>
        <dbReference type="ARBA" id="ARBA00023163"/>
    </source>
</evidence>
<dbReference type="AlphaFoldDB" id="A0A4D7B1Q9"/>
<accession>A0A4D7B1Q9</accession>
<name>A0A4D7B1Q9_9HYPH</name>